<dbReference type="InterPro" id="IPR013083">
    <property type="entry name" value="Znf_RING/FYVE/PHD"/>
</dbReference>
<dbReference type="GO" id="GO:0005634">
    <property type="term" value="C:nucleus"/>
    <property type="evidence" value="ECO:0007669"/>
    <property type="project" value="TreeGrafter"/>
</dbReference>
<dbReference type="EMBL" id="CAEY01000461">
    <property type="status" value="NOT_ANNOTATED_CDS"/>
    <property type="molecule type" value="Genomic_DNA"/>
</dbReference>
<dbReference type="SUPFAM" id="SSF57924">
    <property type="entry name" value="Inhibitor of apoptosis (IAP) repeat"/>
    <property type="match status" value="1"/>
</dbReference>
<evidence type="ECO:0000313" key="7">
    <source>
        <dbReference type="Proteomes" id="UP000015104"/>
    </source>
</evidence>
<dbReference type="HOGENOM" id="CLU_016347_2_2_1"/>
<evidence type="ECO:0000256" key="4">
    <source>
        <dbReference type="PROSITE-ProRule" id="PRU00175"/>
    </source>
</evidence>
<dbReference type="GO" id="GO:0005737">
    <property type="term" value="C:cytoplasm"/>
    <property type="evidence" value="ECO:0007669"/>
    <property type="project" value="TreeGrafter"/>
</dbReference>
<keyword evidence="7" id="KW-1185">Reference proteome</keyword>
<dbReference type="InterPro" id="IPR001841">
    <property type="entry name" value="Znf_RING"/>
</dbReference>
<dbReference type="Gene3D" id="1.10.1170.10">
    <property type="entry name" value="Inhibitor Of Apoptosis Protein (2mihbC-IAP-1), Chain A"/>
    <property type="match status" value="1"/>
</dbReference>
<comment type="similarity">
    <text evidence="1">Belongs to the IAP family.</text>
</comment>
<sequence length="235" mass="26341">MMFGNDEEELPALELILDISQVYPRSEMNTIPVATISDGRNNFESTPLIATIRPRVTSARMIFNQRSPSGCFARHVDAEYPDYITLASRLSTYGDWINTNISSTALAEAGFYYTNKLDIVACFHCGVHICDWLSAENPWVSHAKFSPWCTFIYIRCGKSFIDSCLKGEPIQTQDSSLVEPTESRYTCKVCLEKEIGACFYPCDHCVTCIKCAPGIASCPICRAEIKGVFRLKLIE</sequence>
<feature type="domain" description="RING-type" evidence="5">
    <location>
        <begin position="187"/>
        <end position="222"/>
    </location>
</feature>
<protein>
    <recommendedName>
        <fullName evidence="5">RING-type domain-containing protein</fullName>
    </recommendedName>
</protein>
<evidence type="ECO:0000256" key="3">
    <source>
        <dbReference type="ARBA" id="ARBA00022833"/>
    </source>
</evidence>
<keyword evidence="2 4" id="KW-0479">Metal-binding</keyword>
<keyword evidence="2 4" id="KW-0863">Zinc-finger</keyword>
<dbReference type="GO" id="GO:0043066">
    <property type="term" value="P:negative regulation of apoptotic process"/>
    <property type="evidence" value="ECO:0007669"/>
    <property type="project" value="TreeGrafter"/>
</dbReference>
<dbReference type="InterPro" id="IPR050784">
    <property type="entry name" value="IAP"/>
</dbReference>
<dbReference type="AlphaFoldDB" id="T1JSF1"/>
<dbReference type="PANTHER" id="PTHR10044">
    <property type="entry name" value="INHIBITOR OF APOPTOSIS"/>
    <property type="match status" value="1"/>
</dbReference>
<dbReference type="EnsemblMetazoa" id="tetur01g10290.1">
    <property type="protein sequence ID" value="tetur01g10290.1"/>
    <property type="gene ID" value="tetur01g10290"/>
</dbReference>
<evidence type="ECO:0000256" key="1">
    <source>
        <dbReference type="ARBA" id="ARBA00006672"/>
    </source>
</evidence>
<organism evidence="6 7">
    <name type="scientific">Tetranychus urticae</name>
    <name type="common">Two-spotted spider mite</name>
    <dbReference type="NCBI Taxonomy" id="32264"/>
    <lineage>
        <taxon>Eukaryota</taxon>
        <taxon>Metazoa</taxon>
        <taxon>Ecdysozoa</taxon>
        <taxon>Arthropoda</taxon>
        <taxon>Chelicerata</taxon>
        <taxon>Arachnida</taxon>
        <taxon>Acari</taxon>
        <taxon>Acariformes</taxon>
        <taxon>Trombidiformes</taxon>
        <taxon>Prostigmata</taxon>
        <taxon>Eleutherengona</taxon>
        <taxon>Raphignathae</taxon>
        <taxon>Tetranychoidea</taxon>
        <taxon>Tetranychidae</taxon>
        <taxon>Tetranychus</taxon>
    </lineage>
</organism>
<dbReference type="GO" id="GO:0051726">
    <property type="term" value="P:regulation of cell cycle"/>
    <property type="evidence" value="ECO:0007669"/>
    <property type="project" value="TreeGrafter"/>
</dbReference>
<reference evidence="6" key="2">
    <citation type="submission" date="2015-06" db="UniProtKB">
        <authorList>
            <consortium name="EnsemblMetazoa"/>
        </authorList>
    </citation>
    <scope>IDENTIFICATION</scope>
</reference>
<dbReference type="STRING" id="32264.T1JSF1"/>
<dbReference type="SMART" id="SM00238">
    <property type="entry name" value="BIR"/>
    <property type="match status" value="1"/>
</dbReference>
<proteinExistence type="inferred from homology"/>
<name>T1JSF1_TETUR</name>
<keyword evidence="3" id="KW-0862">Zinc</keyword>
<evidence type="ECO:0000256" key="2">
    <source>
        <dbReference type="ARBA" id="ARBA00022771"/>
    </source>
</evidence>
<dbReference type="GO" id="GO:0008270">
    <property type="term" value="F:zinc ion binding"/>
    <property type="evidence" value="ECO:0007669"/>
    <property type="project" value="UniProtKB-KW"/>
</dbReference>
<dbReference type="PROSITE" id="PS50143">
    <property type="entry name" value="BIR_REPEAT_2"/>
    <property type="match status" value="1"/>
</dbReference>
<dbReference type="Pfam" id="PF13920">
    <property type="entry name" value="zf-C3HC4_3"/>
    <property type="match status" value="1"/>
</dbReference>
<evidence type="ECO:0000259" key="5">
    <source>
        <dbReference type="PROSITE" id="PS50089"/>
    </source>
</evidence>
<evidence type="ECO:0000313" key="6">
    <source>
        <dbReference type="EnsemblMetazoa" id="tetur01g10290.1"/>
    </source>
</evidence>
<dbReference type="PROSITE" id="PS50089">
    <property type="entry name" value="ZF_RING_2"/>
    <property type="match status" value="1"/>
</dbReference>
<dbReference type="InterPro" id="IPR001370">
    <property type="entry name" value="BIR_rpt"/>
</dbReference>
<dbReference type="PANTHER" id="PTHR10044:SF139">
    <property type="entry name" value="DEATH-ASSOCIATED INHIBITOR OF APOPTOSIS 2"/>
    <property type="match status" value="1"/>
</dbReference>
<dbReference type="GO" id="GO:0043027">
    <property type="term" value="F:cysteine-type endopeptidase inhibitor activity involved in apoptotic process"/>
    <property type="evidence" value="ECO:0007669"/>
    <property type="project" value="TreeGrafter"/>
</dbReference>
<reference evidence="7" key="1">
    <citation type="submission" date="2011-08" db="EMBL/GenBank/DDBJ databases">
        <authorList>
            <person name="Rombauts S."/>
        </authorList>
    </citation>
    <scope>NUCLEOTIDE SEQUENCE</scope>
    <source>
        <strain evidence="7">London</strain>
    </source>
</reference>
<dbReference type="CDD" id="cd00022">
    <property type="entry name" value="BIR"/>
    <property type="match status" value="1"/>
</dbReference>
<dbReference type="Proteomes" id="UP000015104">
    <property type="component" value="Unassembled WGS sequence"/>
</dbReference>
<dbReference type="Pfam" id="PF00653">
    <property type="entry name" value="BIR"/>
    <property type="match status" value="1"/>
</dbReference>
<dbReference type="PROSITE" id="PS01282">
    <property type="entry name" value="BIR_REPEAT_1"/>
    <property type="match status" value="1"/>
</dbReference>
<accession>T1JSF1</accession>
<dbReference type="Gene3D" id="3.30.40.10">
    <property type="entry name" value="Zinc/RING finger domain, C3HC4 (zinc finger)"/>
    <property type="match status" value="1"/>
</dbReference>